<evidence type="ECO:0008006" key="3">
    <source>
        <dbReference type="Google" id="ProtNLM"/>
    </source>
</evidence>
<dbReference type="Proteomes" id="UP001309448">
    <property type="component" value="Unassembled WGS sequence"/>
</dbReference>
<sequence>MIPLKPNVVFSSYFSSIIGTILTIIDEPSHPIWDDYIRQGIRMFGPKEEMLSKIVLG</sequence>
<evidence type="ECO:0000313" key="1">
    <source>
        <dbReference type="EMBL" id="MED1565874.1"/>
    </source>
</evidence>
<organism evidence="1 2">
    <name type="scientific">Bacillus paramycoides</name>
    <dbReference type="NCBI Taxonomy" id="2026194"/>
    <lineage>
        <taxon>Bacteria</taxon>
        <taxon>Bacillati</taxon>
        <taxon>Bacillota</taxon>
        <taxon>Bacilli</taxon>
        <taxon>Bacillales</taxon>
        <taxon>Bacillaceae</taxon>
        <taxon>Bacillus</taxon>
        <taxon>Bacillus cereus group</taxon>
    </lineage>
</organism>
<keyword evidence="2" id="KW-1185">Reference proteome</keyword>
<protein>
    <recommendedName>
        <fullName evidence="3">TetR family transcriptional regulator</fullName>
    </recommendedName>
</protein>
<proteinExistence type="predicted"/>
<evidence type="ECO:0000313" key="2">
    <source>
        <dbReference type="Proteomes" id="UP001309448"/>
    </source>
</evidence>
<reference evidence="1 2" key="1">
    <citation type="submission" date="2023-03" db="EMBL/GenBank/DDBJ databases">
        <title>Bacillus Genome Sequencing.</title>
        <authorList>
            <person name="Dunlap C."/>
        </authorList>
    </citation>
    <scope>NUCLEOTIDE SEQUENCE [LARGE SCALE GENOMIC DNA]</scope>
    <source>
        <strain evidence="1 2">B-615</strain>
    </source>
</reference>
<dbReference type="EMBL" id="JARMDB010000007">
    <property type="protein sequence ID" value="MED1565874.1"/>
    <property type="molecule type" value="Genomic_DNA"/>
</dbReference>
<comment type="caution">
    <text evidence="1">The sequence shown here is derived from an EMBL/GenBank/DDBJ whole genome shotgun (WGS) entry which is preliminary data.</text>
</comment>
<dbReference type="RefSeq" id="WP_327919656.1">
    <property type="nucleotide sequence ID" value="NZ_JARMDB010000007.1"/>
</dbReference>
<accession>A0ABU6MVM0</accession>
<name>A0ABU6MVM0_9BACI</name>
<gene>
    <name evidence="1" type="ORF">P4U88_07940</name>
</gene>